<protein>
    <submittedName>
        <fullName evidence="2">Uncharacterized protein</fullName>
    </submittedName>
</protein>
<dbReference type="EMBL" id="CP072788">
    <property type="protein sequence ID" value="QTR03680.1"/>
    <property type="molecule type" value="Genomic_DNA"/>
</dbReference>
<feature type="non-terminal residue" evidence="2">
    <location>
        <position position="112"/>
    </location>
</feature>
<evidence type="ECO:0000313" key="2">
    <source>
        <dbReference type="EMBL" id="QTR03680.1"/>
    </source>
</evidence>
<dbReference type="Proteomes" id="UP000671828">
    <property type="component" value="Chromosome"/>
</dbReference>
<evidence type="ECO:0000256" key="1">
    <source>
        <dbReference type="SAM" id="MobiDB-lite"/>
    </source>
</evidence>
<organism evidence="2 3">
    <name type="scientific">Saccharothrix algeriensis</name>
    <dbReference type="NCBI Taxonomy" id="173560"/>
    <lineage>
        <taxon>Bacteria</taxon>
        <taxon>Bacillati</taxon>
        <taxon>Actinomycetota</taxon>
        <taxon>Actinomycetes</taxon>
        <taxon>Pseudonocardiales</taxon>
        <taxon>Pseudonocardiaceae</taxon>
        <taxon>Saccharothrix</taxon>
    </lineage>
</organism>
<name>A0A8T8HZK7_9PSEU</name>
<accession>A0A8T8HZK7</accession>
<evidence type="ECO:0000313" key="3">
    <source>
        <dbReference type="Proteomes" id="UP000671828"/>
    </source>
</evidence>
<feature type="non-terminal residue" evidence="2">
    <location>
        <position position="1"/>
    </location>
</feature>
<feature type="compositionally biased region" description="Pro residues" evidence="1">
    <location>
        <begin position="1"/>
        <end position="11"/>
    </location>
</feature>
<sequence>HQPTTPDPVPAPLRGLEGHDPLRPYTAYPVENANGTRTTFFTDENGRVKWVEAEPGSKQNVVRDADGNPVPVGKEEGKWAGFNPDLSHPLLPDVQYRVPNYHNPELHMTFHT</sequence>
<reference evidence="2" key="1">
    <citation type="submission" date="2021-04" db="EMBL/GenBank/DDBJ databases">
        <title>Saccharothrix algeriensis WGS.</title>
        <authorList>
            <person name="Stuskova K."/>
            <person name="Hakalova E."/>
            <person name="Tebbal A.B."/>
            <person name="Eichmeier A."/>
        </authorList>
    </citation>
    <scope>NUCLEOTIDE SEQUENCE</scope>
    <source>
        <strain evidence="2">NRRL B-24137</strain>
    </source>
</reference>
<proteinExistence type="predicted"/>
<gene>
    <name evidence="2" type="ORF">J7S33_01075</name>
</gene>
<dbReference type="AlphaFoldDB" id="A0A8T8HZK7"/>
<feature type="region of interest" description="Disordered" evidence="1">
    <location>
        <begin position="1"/>
        <end position="23"/>
    </location>
</feature>